<dbReference type="GeneID" id="89467913"/>
<name>A0A072NFU6_SCHAZ</name>
<comment type="caution">
    <text evidence="1">The sequence shown here is derived from an EMBL/GenBank/DDBJ whole genome shotgun (WGS) entry which is preliminary data.</text>
</comment>
<gene>
    <name evidence="1" type="ORF">M670_04743</name>
</gene>
<dbReference type="OrthoDB" id="2990422at2"/>
<dbReference type="Proteomes" id="UP000027936">
    <property type="component" value="Unassembled WGS sequence"/>
</dbReference>
<dbReference type="PATRIC" id="fig|1348973.3.peg.4615"/>
<dbReference type="AlphaFoldDB" id="A0A072NFU6"/>
<evidence type="ECO:0000313" key="1">
    <source>
        <dbReference type="EMBL" id="KEF36082.1"/>
    </source>
</evidence>
<reference evidence="1 2" key="1">
    <citation type="submission" date="2014-04" db="EMBL/GenBank/DDBJ databases">
        <title>Draft genome sequence of Bacillus azotoformans MEV2011, a (co-) denitrifying strain unable to grow in the presence of oxygen.</title>
        <authorList>
            <person name="Nielsen M."/>
            <person name="Schreiber L."/>
            <person name="Finster K."/>
            <person name="Schramm A."/>
        </authorList>
    </citation>
    <scope>NUCLEOTIDE SEQUENCE [LARGE SCALE GENOMIC DNA]</scope>
    <source>
        <strain evidence="1 2">MEV2011</strain>
    </source>
</reference>
<dbReference type="InterPro" id="IPR047670">
    <property type="entry name" value="YfjT-like"/>
</dbReference>
<protein>
    <submittedName>
        <fullName evidence="1">Uncharacterized protein</fullName>
    </submittedName>
</protein>
<accession>A0A072NFU6</accession>
<organism evidence="1 2">
    <name type="scientific">Schinkia azotoformans MEV2011</name>
    <dbReference type="NCBI Taxonomy" id="1348973"/>
    <lineage>
        <taxon>Bacteria</taxon>
        <taxon>Bacillati</taxon>
        <taxon>Bacillota</taxon>
        <taxon>Bacilli</taxon>
        <taxon>Bacillales</taxon>
        <taxon>Bacillaceae</taxon>
        <taxon>Calidifontibacillus/Schinkia group</taxon>
        <taxon>Schinkia</taxon>
    </lineage>
</organism>
<dbReference type="NCBIfam" id="NF040878">
    <property type="entry name" value="SE1561_fam"/>
    <property type="match status" value="1"/>
</dbReference>
<dbReference type="EMBL" id="JJRY01000036">
    <property type="protein sequence ID" value="KEF36082.1"/>
    <property type="molecule type" value="Genomic_DNA"/>
</dbReference>
<evidence type="ECO:0000313" key="2">
    <source>
        <dbReference type="Proteomes" id="UP000027936"/>
    </source>
</evidence>
<dbReference type="RefSeq" id="WP_003331375.1">
    <property type="nucleotide sequence ID" value="NZ_JJRY01000036.1"/>
</dbReference>
<sequence length="60" mass="7037">MGNAIHDKKQQIEYLTNRLNLLLKVLDSLDPEEADVNDIDRLLEMLDDLQGKINQFKPDW</sequence>
<proteinExistence type="predicted"/>